<dbReference type="SUPFAM" id="SSF53067">
    <property type="entry name" value="Actin-like ATPase domain"/>
    <property type="match status" value="1"/>
</dbReference>
<feature type="binding site" evidence="7">
    <location>
        <position position="121"/>
    </location>
    <ligand>
        <name>Fe cation</name>
        <dbReference type="ChEBI" id="CHEBI:24875"/>
    </ligand>
</feature>
<keyword evidence="3 7" id="KW-0479">Metal-binding</keyword>
<feature type="domain" description="Gcp-like" evidence="8">
    <location>
        <begin position="31"/>
        <end position="318"/>
    </location>
</feature>
<dbReference type="Pfam" id="PF00814">
    <property type="entry name" value="TsaD"/>
    <property type="match status" value="1"/>
</dbReference>
<reference evidence="9 10" key="1">
    <citation type="submission" date="2017-11" db="EMBL/GenBank/DDBJ databases">
        <title>Comparative genomic analysis of Holospora spp., intranuclear symbionts of paramecia.</title>
        <authorList>
            <person name="Garushyants S.K."/>
            <person name="Beliavskaya A."/>
            <person name="Malko D.B."/>
            <person name="Logacheva M.D."/>
            <person name="Rautian M.S."/>
            <person name="Gelfand M.S."/>
        </authorList>
    </citation>
    <scope>NUCLEOTIDE SEQUENCE [LARGE SCALE GENOMIC DNA]</scope>
    <source>
        <strain evidence="10">02AZ16</strain>
    </source>
</reference>
<dbReference type="PRINTS" id="PR00789">
    <property type="entry name" value="OSIALOPTASE"/>
</dbReference>
<comment type="cofactor">
    <cofactor evidence="7">
        <name>Fe(2+)</name>
        <dbReference type="ChEBI" id="CHEBI:29033"/>
    </cofactor>
    <text evidence="7">Binds 1 Fe(2+) ion per subunit.</text>
</comment>
<dbReference type="InterPro" id="IPR022450">
    <property type="entry name" value="TsaD"/>
</dbReference>
<dbReference type="EC" id="2.3.1.234" evidence="7"/>
<dbReference type="InterPro" id="IPR043129">
    <property type="entry name" value="ATPase_NBD"/>
</dbReference>
<protein>
    <recommendedName>
        <fullName evidence="7">tRNA N6-adenosine threonylcarbamoyltransferase</fullName>
        <ecNumber evidence="7">2.3.1.234</ecNumber>
    </recommendedName>
    <alternativeName>
        <fullName evidence="7">N6-L-threonylcarbamoyladenine synthase</fullName>
        <shortName evidence="7">t(6)A synthase</shortName>
    </alternativeName>
    <alternativeName>
        <fullName evidence="7">t(6)A37 threonylcarbamoyladenosine biosynthesis protein TsaD</fullName>
    </alternativeName>
    <alternativeName>
        <fullName evidence="7">tRNA threonylcarbamoyladenosine biosynthesis protein TsaD</fullName>
    </alternativeName>
</protein>
<keyword evidence="4 7" id="KW-0408">Iron</keyword>
<feature type="binding site" evidence="7">
    <location>
        <position position="311"/>
    </location>
    <ligand>
        <name>Fe cation</name>
        <dbReference type="ChEBI" id="CHEBI:24875"/>
    </ligand>
</feature>
<feature type="binding site" evidence="7">
    <location>
        <position position="117"/>
    </location>
    <ligand>
        <name>Fe cation</name>
        <dbReference type="ChEBI" id="CHEBI:24875"/>
    </ligand>
</feature>
<dbReference type="NCBIfam" id="TIGR03723">
    <property type="entry name" value="T6A_TsaD_YgjD"/>
    <property type="match status" value="1"/>
</dbReference>
<feature type="binding site" evidence="7">
    <location>
        <position position="172"/>
    </location>
    <ligand>
        <name>substrate</name>
    </ligand>
</feature>
<evidence type="ECO:0000256" key="7">
    <source>
        <dbReference type="HAMAP-Rule" id="MF_01445"/>
    </source>
</evidence>
<dbReference type="EMBL" id="PHHC01000082">
    <property type="protein sequence ID" value="PPE03730.1"/>
    <property type="molecule type" value="Genomic_DNA"/>
</dbReference>
<evidence type="ECO:0000313" key="9">
    <source>
        <dbReference type="EMBL" id="PPE03730.1"/>
    </source>
</evidence>
<name>A0A2S5R8V0_9PROT</name>
<evidence type="ECO:0000256" key="2">
    <source>
        <dbReference type="ARBA" id="ARBA00022694"/>
    </source>
</evidence>
<evidence type="ECO:0000256" key="1">
    <source>
        <dbReference type="ARBA" id="ARBA00022679"/>
    </source>
</evidence>
<organism evidence="9 10">
    <name type="scientific">Holospora curviuscula</name>
    <dbReference type="NCBI Taxonomy" id="1082868"/>
    <lineage>
        <taxon>Bacteria</taxon>
        <taxon>Pseudomonadati</taxon>
        <taxon>Pseudomonadota</taxon>
        <taxon>Alphaproteobacteria</taxon>
        <taxon>Holosporales</taxon>
        <taxon>Holosporaceae</taxon>
        <taxon>Holospora</taxon>
    </lineage>
</organism>
<feature type="binding site" evidence="7">
    <location>
        <position position="283"/>
    </location>
    <ligand>
        <name>substrate</name>
    </ligand>
</feature>
<dbReference type="PANTHER" id="PTHR11735">
    <property type="entry name" value="TRNA N6-ADENOSINE THREONYLCARBAMOYLTRANSFERASE"/>
    <property type="match status" value="1"/>
</dbReference>
<dbReference type="Proteomes" id="UP000239425">
    <property type="component" value="Unassembled WGS sequence"/>
</dbReference>
<gene>
    <name evidence="7" type="primary">tsaD</name>
    <name evidence="9" type="ORF">HCUR_00745</name>
</gene>
<comment type="caution">
    <text evidence="9">The sequence shown here is derived from an EMBL/GenBank/DDBJ whole genome shotgun (WGS) entry which is preliminary data.</text>
</comment>
<sequence length="344" mass="37355">MSPAKRKIFLGIETSCDDTAVALIDATEKSVLKHCIHQQIEHQAFGGVVPDLASKGHAKHLPTLLNTLLRSACIDKEEIQGIGVTAGPGLAGGLLVGVMFAKGVAITLKKPLWAINHLQAHALVARLCYDVQFPYLALLFSGGHCEFVVVYSATEFYLLGYGLDDAAGECLDKVGRRLGFSFPAGAAIEVAAKMGDPFSVALPIPMRDKSLNFSFSGLKSAALRWINSEGEKTLSFEKKANLCASLQYAIGQGIQKKIENFFENLPPESNPHTAIFCGGVAANQYLRQVLEASFLRHNVRFLTPPPKFCTDNGMMIAWNAYEKCQAGVPPSMNFSIRARWPISI</sequence>
<evidence type="ECO:0000256" key="3">
    <source>
        <dbReference type="ARBA" id="ARBA00022723"/>
    </source>
</evidence>
<evidence type="ECO:0000256" key="4">
    <source>
        <dbReference type="ARBA" id="ARBA00023004"/>
    </source>
</evidence>
<keyword evidence="7" id="KW-0963">Cytoplasm</keyword>
<dbReference type="InterPro" id="IPR017861">
    <property type="entry name" value="KAE1/TsaD"/>
</dbReference>
<comment type="function">
    <text evidence="7">Required for the formation of a threonylcarbamoyl group on adenosine at position 37 (t(6)A37) in tRNAs that read codons beginning with adenine. Is involved in the transfer of the threonylcarbamoyl moiety of threonylcarbamoyl-AMP (TC-AMP) to the N6 group of A37, together with TsaE and TsaB. TsaD likely plays a direct catalytic role in this reaction.</text>
</comment>
<comment type="catalytic activity">
    <reaction evidence="6 7">
        <text>L-threonylcarbamoyladenylate + adenosine(37) in tRNA = N(6)-L-threonylcarbamoyladenosine(37) in tRNA + AMP + H(+)</text>
        <dbReference type="Rhea" id="RHEA:37059"/>
        <dbReference type="Rhea" id="RHEA-COMP:10162"/>
        <dbReference type="Rhea" id="RHEA-COMP:10163"/>
        <dbReference type="ChEBI" id="CHEBI:15378"/>
        <dbReference type="ChEBI" id="CHEBI:73682"/>
        <dbReference type="ChEBI" id="CHEBI:74411"/>
        <dbReference type="ChEBI" id="CHEBI:74418"/>
        <dbReference type="ChEBI" id="CHEBI:456215"/>
        <dbReference type="EC" id="2.3.1.234"/>
    </reaction>
</comment>
<dbReference type="NCBIfam" id="TIGR00329">
    <property type="entry name" value="gcp_kae1"/>
    <property type="match status" value="1"/>
</dbReference>
<keyword evidence="10" id="KW-1185">Reference proteome</keyword>
<dbReference type="GO" id="GO:0005506">
    <property type="term" value="F:iron ion binding"/>
    <property type="evidence" value="ECO:0007669"/>
    <property type="project" value="UniProtKB-UniRule"/>
</dbReference>
<dbReference type="PANTHER" id="PTHR11735:SF6">
    <property type="entry name" value="TRNA N6-ADENOSINE THREONYLCARBAMOYLTRANSFERASE, MITOCHONDRIAL"/>
    <property type="match status" value="1"/>
</dbReference>
<proteinExistence type="inferred from homology"/>
<evidence type="ECO:0000259" key="8">
    <source>
        <dbReference type="Pfam" id="PF00814"/>
    </source>
</evidence>
<dbReference type="InterPro" id="IPR000905">
    <property type="entry name" value="Gcp-like_dom"/>
</dbReference>
<dbReference type="Gene3D" id="3.30.420.40">
    <property type="match status" value="2"/>
</dbReference>
<comment type="subcellular location">
    <subcellularLocation>
        <location evidence="7">Cytoplasm</location>
    </subcellularLocation>
</comment>
<keyword evidence="1 7" id="KW-0808">Transferase</keyword>
<feature type="binding site" evidence="7">
    <location>
        <position position="185"/>
    </location>
    <ligand>
        <name>substrate</name>
    </ligand>
</feature>
<dbReference type="GO" id="GO:0002949">
    <property type="term" value="P:tRNA threonylcarbamoyladenosine modification"/>
    <property type="evidence" value="ECO:0007669"/>
    <property type="project" value="UniProtKB-UniRule"/>
</dbReference>
<feature type="binding site" evidence="7">
    <location>
        <position position="189"/>
    </location>
    <ligand>
        <name>substrate</name>
    </ligand>
</feature>
<evidence type="ECO:0000256" key="6">
    <source>
        <dbReference type="ARBA" id="ARBA00048117"/>
    </source>
</evidence>
<feature type="binding site" evidence="7">
    <location>
        <begin position="139"/>
        <end position="143"/>
    </location>
    <ligand>
        <name>substrate</name>
    </ligand>
</feature>
<evidence type="ECO:0000313" key="10">
    <source>
        <dbReference type="Proteomes" id="UP000239425"/>
    </source>
</evidence>
<dbReference type="GO" id="GO:0005737">
    <property type="term" value="C:cytoplasm"/>
    <property type="evidence" value="ECO:0007669"/>
    <property type="project" value="UniProtKB-SubCell"/>
</dbReference>
<keyword evidence="5 7" id="KW-0012">Acyltransferase</keyword>
<accession>A0A2S5R8V0</accession>
<dbReference type="GO" id="GO:0061711">
    <property type="term" value="F:tRNA N(6)-L-threonylcarbamoyladenine synthase activity"/>
    <property type="evidence" value="ECO:0007669"/>
    <property type="project" value="UniProtKB-EC"/>
</dbReference>
<dbReference type="AlphaFoldDB" id="A0A2S5R8V0"/>
<dbReference type="HAMAP" id="MF_01445">
    <property type="entry name" value="TsaD"/>
    <property type="match status" value="1"/>
</dbReference>
<keyword evidence="2 7" id="KW-0819">tRNA processing</keyword>
<comment type="similarity">
    <text evidence="7">Belongs to the KAE1 / TsaD family.</text>
</comment>
<evidence type="ECO:0000256" key="5">
    <source>
        <dbReference type="ARBA" id="ARBA00023315"/>
    </source>
</evidence>